<sequence length="213" mass="24734">METTTKFIKRFYETPRAQEIYTSLRQRSKAVQRAINDEVCVEDIPDEITKLDKVRSLSTNEKVIDFPLDERNQEIEFDESLCNCDEPTIPETLLSECESKVSEIYNTILQDQKQRELLNWSLKVVNDREIIVEGQRSGDPSDISWKTSVICERISTNVVRSKKGTLYFLLGEINANDMIEKSFSEEIVSMFKYGFPPNWGDIFSKIVSDQPER</sequence>
<keyword evidence="2" id="KW-1185">Reference proteome</keyword>
<dbReference type="PANTHER" id="PTHR16124">
    <property type="entry name" value="MIS18-BINDING PROTEIN 1"/>
    <property type="match status" value="1"/>
</dbReference>
<gene>
    <name evidence="1" type="ORF">PACLA_8A034997</name>
</gene>
<organism evidence="1 2">
    <name type="scientific">Paramuricea clavata</name>
    <name type="common">Red gorgonian</name>
    <name type="synonym">Violescent sea-whip</name>
    <dbReference type="NCBI Taxonomy" id="317549"/>
    <lineage>
        <taxon>Eukaryota</taxon>
        <taxon>Metazoa</taxon>
        <taxon>Cnidaria</taxon>
        <taxon>Anthozoa</taxon>
        <taxon>Octocorallia</taxon>
        <taxon>Malacalcyonacea</taxon>
        <taxon>Plexauridae</taxon>
        <taxon>Paramuricea</taxon>
    </lineage>
</organism>
<accession>A0A7D9L1N6</accession>
<protein>
    <submittedName>
        <fullName evidence="1">Uncharacterized protein</fullName>
    </submittedName>
</protein>
<dbReference type="EMBL" id="CACRXK020012959">
    <property type="protein sequence ID" value="CAB4024315.1"/>
    <property type="molecule type" value="Genomic_DNA"/>
</dbReference>
<dbReference type="GO" id="GO:0000775">
    <property type="term" value="C:chromosome, centromeric region"/>
    <property type="evidence" value="ECO:0007669"/>
    <property type="project" value="TreeGrafter"/>
</dbReference>
<evidence type="ECO:0000313" key="1">
    <source>
        <dbReference type="EMBL" id="CAB4024315.1"/>
    </source>
</evidence>
<name>A0A7D9L1N6_PARCT</name>
<dbReference type="AlphaFoldDB" id="A0A7D9L1N6"/>
<dbReference type="PANTHER" id="PTHR16124:SF3">
    <property type="entry name" value="MIS18-BINDING PROTEIN 1"/>
    <property type="match status" value="1"/>
</dbReference>
<dbReference type="Pfam" id="PF09133">
    <property type="entry name" value="SANTA"/>
    <property type="match status" value="1"/>
</dbReference>
<evidence type="ECO:0000313" key="2">
    <source>
        <dbReference type="Proteomes" id="UP001152795"/>
    </source>
</evidence>
<proteinExistence type="predicted"/>
<dbReference type="OrthoDB" id="118550at2759"/>
<dbReference type="InterPro" id="IPR039110">
    <property type="entry name" value="KNL2-like"/>
</dbReference>
<dbReference type="Proteomes" id="UP001152795">
    <property type="component" value="Unassembled WGS sequence"/>
</dbReference>
<dbReference type="InterPro" id="IPR015216">
    <property type="entry name" value="SANTA"/>
</dbReference>
<reference evidence="1" key="1">
    <citation type="submission" date="2020-04" db="EMBL/GenBank/DDBJ databases">
        <authorList>
            <person name="Alioto T."/>
            <person name="Alioto T."/>
            <person name="Gomez Garrido J."/>
        </authorList>
    </citation>
    <scope>NUCLEOTIDE SEQUENCE</scope>
    <source>
        <strain evidence="1">A484AB</strain>
    </source>
</reference>
<comment type="caution">
    <text evidence="1">The sequence shown here is derived from an EMBL/GenBank/DDBJ whole genome shotgun (WGS) entry which is preliminary data.</text>
</comment>